<dbReference type="InterPro" id="IPR004843">
    <property type="entry name" value="Calcineurin-like_PHP"/>
</dbReference>
<protein>
    <submittedName>
        <fullName evidence="3">Metallophosphoesterase</fullName>
    </submittedName>
</protein>
<keyword evidence="4" id="KW-1185">Reference proteome</keyword>
<evidence type="ECO:0000313" key="4">
    <source>
        <dbReference type="Proteomes" id="UP001596116"/>
    </source>
</evidence>
<keyword evidence="1" id="KW-0472">Membrane</keyword>
<feature type="domain" description="Calcineurin-like phosphoesterase" evidence="2">
    <location>
        <begin position="84"/>
        <end position="247"/>
    </location>
</feature>
<gene>
    <name evidence="3" type="ORF">ACFMB1_09465</name>
</gene>
<accession>A0ABW1KUI0</accession>
<dbReference type="RefSeq" id="WP_379878666.1">
    <property type="nucleotide sequence ID" value="NZ_JBHPON010000001.1"/>
</dbReference>
<evidence type="ECO:0000313" key="3">
    <source>
        <dbReference type="EMBL" id="MFC6035770.1"/>
    </source>
</evidence>
<feature type="transmembrane region" description="Helical" evidence="1">
    <location>
        <begin position="39"/>
        <end position="58"/>
    </location>
</feature>
<dbReference type="SUPFAM" id="SSF56300">
    <property type="entry name" value="Metallo-dependent phosphatases"/>
    <property type="match status" value="1"/>
</dbReference>
<dbReference type="InterPro" id="IPR029052">
    <property type="entry name" value="Metallo-depent_PP-like"/>
</dbReference>
<sequence>MTGLGVFEYVKLAIFYASWLYVPVAPVCVWLIVKRKGAFRAGAALFLFCISCLAYARFVEPRILLTAEHEIALETCGASSGAVRVVVFSDTHNGLFGNAMPIDRIARRVDAANADFVLIAGDFIYFLDPEKYPETFAALETIRAPVFAVLGNHDLGLPGPDFRTALNEALPRAGVRLIDNQALRLSNSKFTLELVALSDQWDHRQKLSLLTAPQSAPRVVLTHNPATIKDLRTDMTADLLVGGHTHGGQIQLPFLTCAVTGVCGDAAYGLRAVGDVQIFTTSGTGMVGLPMRFRVPPRMDILKIHYPSCIETGNSF</sequence>
<dbReference type="InterPro" id="IPR051158">
    <property type="entry name" value="Metallophosphoesterase_sf"/>
</dbReference>
<dbReference type="Proteomes" id="UP001596116">
    <property type="component" value="Unassembled WGS sequence"/>
</dbReference>
<comment type="caution">
    <text evidence="3">The sequence shown here is derived from an EMBL/GenBank/DDBJ whole genome shotgun (WGS) entry which is preliminary data.</text>
</comment>
<dbReference type="EMBL" id="JBHPON010000001">
    <property type="protein sequence ID" value="MFC6035770.1"/>
    <property type="molecule type" value="Genomic_DNA"/>
</dbReference>
<keyword evidence="1" id="KW-0812">Transmembrane</keyword>
<evidence type="ECO:0000259" key="2">
    <source>
        <dbReference type="Pfam" id="PF00149"/>
    </source>
</evidence>
<organism evidence="3 4">
    <name type="scientific">Hyphococcus aureus</name>
    <dbReference type="NCBI Taxonomy" id="2666033"/>
    <lineage>
        <taxon>Bacteria</taxon>
        <taxon>Pseudomonadati</taxon>
        <taxon>Pseudomonadota</taxon>
        <taxon>Alphaproteobacteria</taxon>
        <taxon>Parvularculales</taxon>
        <taxon>Parvularculaceae</taxon>
        <taxon>Hyphococcus</taxon>
    </lineage>
</organism>
<dbReference type="Pfam" id="PF00149">
    <property type="entry name" value="Metallophos"/>
    <property type="match status" value="1"/>
</dbReference>
<reference evidence="3 4" key="1">
    <citation type="submission" date="2024-09" db="EMBL/GenBank/DDBJ databases">
        <authorList>
            <person name="Zhang Z.-H."/>
        </authorList>
    </citation>
    <scope>NUCLEOTIDE SEQUENCE [LARGE SCALE GENOMIC DNA]</scope>
    <source>
        <strain evidence="3 4">HHTR114</strain>
    </source>
</reference>
<evidence type="ECO:0000256" key="1">
    <source>
        <dbReference type="SAM" id="Phobius"/>
    </source>
</evidence>
<dbReference type="Gene3D" id="3.60.21.10">
    <property type="match status" value="1"/>
</dbReference>
<keyword evidence="1" id="KW-1133">Transmembrane helix</keyword>
<dbReference type="PANTHER" id="PTHR31302">
    <property type="entry name" value="TRANSMEMBRANE PROTEIN WITH METALLOPHOSPHOESTERASE DOMAIN-RELATED"/>
    <property type="match status" value="1"/>
</dbReference>
<feature type="transmembrane region" description="Helical" evidence="1">
    <location>
        <begin position="12"/>
        <end position="32"/>
    </location>
</feature>
<dbReference type="PANTHER" id="PTHR31302:SF0">
    <property type="entry name" value="TRANSMEMBRANE PROTEIN WITH METALLOPHOSPHOESTERASE DOMAIN"/>
    <property type="match status" value="1"/>
</dbReference>
<proteinExistence type="predicted"/>
<name>A0ABW1KUI0_9PROT</name>